<organism evidence="2 3">
    <name type="scientific">Quillaja saponaria</name>
    <name type="common">Soap bark tree</name>
    <dbReference type="NCBI Taxonomy" id="32244"/>
    <lineage>
        <taxon>Eukaryota</taxon>
        <taxon>Viridiplantae</taxon>
        <taxon>Streptophyta</taxon>
        <taxon>Embryophyta</taxon>
        <taxon>Tracheophyta</taxon>
        <taxon>Spermatophyta</taxon>
        <taxon>Magnoliopsida</taxon>
        <taxon>eudicotyledons</taxon>
        <taxon>Gunneridae</taxon>
        <taxon>Pentapetalae</taxon>
        <taxon>rosids</taxon>
        <taxon>fabids</taxon>
        <taxon>Fabales</taxon>
        <taxon>Quillajaceae</taxon>
        <taxon>Quillaja</taxon>
    </lineage>
</organism>
<evidence type="ECO:0000313" key="2">
    <source>
        <dbReference type="EMBL" id="KAJ7972097.1"/>
    </source>
</evidence>
<accession>A0AAD7VDR9</accession>
<name>A0AAD7VDR9_QUISA</name>
<dbReference type="KEGG" id="qsa:O6P43_010037"/>
<dbReference type="GO" id="GO:0006508">
    <property type="term" value="P:proteolysis"/>
    <property type="evidence" value="ECO:0007669"/>
    <property type="project" value="InterPro"/>
</dbReference>
<keyword evidence="3" id="KW-1185">Reference proteome</keyword>
<protein>
    <submittedName>
        <fullName evidence="2">Carboxypeptidase</fullName>
    </submittedName>
</protein>
<keyword evidence="2" id="KW-0378">Hydrolase</keyword>
<gene>
    <name evidence="2" type="ORF">O6P43_010037</name>
</gene>
<comment type="caution">
    <text evidence="2">The sequence shown here is derived from an EMBL/GenBank/DDBJ whole genome shotgun (WGS) entry which is preliminary data.</text>
</comment>
<keyword evidence="2" id="KW-0121">Carboxypeptidase</keyword>
<dbReference type="Gene3D" id="3.40.50.1820">
    <property type="entry name" value="alpha/beta hydrolase"/>
    <property type="match status" value="1"/>
</dbReference>
<reference evidence="2" key="1">
    <citation type="journal article" date="2023" name="Science">
        <title>Elucidation of the pathway for biosynthesis of saponin adjuvants from the soapbark tree.</title>
        <authorList>
            <person name="Reed J."/>
            <person name="Orme A."/>
            <person name="El-Demerdash A."/>
            <person name="Owen C."/>
            <person name="Martin L.B.B."/>
            <person name="Misra R.C."/>
            <person name="Kikuchi S."/>
            <person name="Rejzek M."/>
            <person name="Martin A.C."/>
            <person name="Harkess A."/>
            <person name="Leebens-Mack J."/>
            <person name="Louveau T."/>
            <person name="Stephenson M.J."/>
            <person name="Osbourn A."/>
        </authorList>
    </citation>
    <scope>NUCLEOTIDE SEQUENCE</scope>
    <source>
        <strain evidence="2">S10</strain>
    </source>
</reference>
<dbReference type="Proteomes" id="UP001163823">
    <property type="component" value="Chromosome 4"/>
</dbReference>
<dbReference type="EMBL" id="JARAOO010000004">
    <property type="protein sequence ID" value="KAJ7972097.1"/>
    <property type="molecule type" value="Genomic_DNA"/>
</dbReference>
<dbReference type="AlphaFoldDB" id="A0AAD7VDR9"/>
<dbReference type="Pfam" id="PF00450">
    <property type="entry name" value="Peptidase_S10"/>
    <property type="match status" value="1"/>
</dbReference>
<sequence length="178" mass="19902">MRESFKGSQAAACTYVAIQTQQEIAEVESIDPRYVIRDKCLSYNLSQADILDYPMRSRLQILKPNNMLPMTGRSRCLYNGKCSHVLKQKDVQKALRAQLLGLSPRWEVCSRALQVQYEKFNSEIPTINIVGLLVKSGICVIIYSGNLDSVIPFTGTPSLNFPSHIMGSVFPFTVPTAI</sequence>
<keyword evidence="2" id="KW-0645">Protease</keyword>
<dbReference type="InterPro" id="IPR029058">
    <property type="entry name" value="AB_hydrolase_fold"/>
</dbReference>
<evidence type="ECO:0000256" key="1">
    <source>
        <dbReference type="ARBA" id="ARBA00009431"/>
    </source>
</evidence>
<evidence type="ECO:0000313" key="3">
    <source>
        <dbReference type="Proteomes" id="UP001163823"/>
    </source>
</evidence>
<dbReference type="SUPFAM" id="SSF53474">
    <property type="entry name" value="alpha/beta-Hydrolases"/>
    <property type="match status" value="1"/>
</dbReference>
<dbReference type="InterPro" id="IPR001563">
    <property type="entry name" value="Peptidase_S10"/>
</dbReference>
<dbReference type="GO" id="GO:0004185">
    <property type="term" value="F:serine-type carboxypeptidase activity"/>
    <property type="evidence" value="ECO:0007669"/>
    <property type="project" value="InterPro"/>
</dbReference>
<comment type="similarity">
    <text evidence="1">Belongs to the peptidase S10 family.</text>
</comment>
<proteinExistence type="inferred from homology"/>